<dbReference type="PANTHER" id="PTHR21624:SF1">
    <property type="entry name" value="ALKYLGLYCEROL MONOOXYGENASE"/>
    <property type="match status" value="1"/>
</dbReference>
<accession>A0ABW1S5D1</accession>
<keyword evidence="6 7" id="KW-0472">Membrane</keyword>
<comment type="subcellular location">
    <subcellularLocation>
        <location evidence="1">Endomembrane system</location>
        <topology evidence="1">Multi-pass membrane protein</topology>
    </subcellularLocation>
</comment>
<organism evidence="9 10">
    <name type="scientific">Ponticaulis profundi</name>
    <dbReference type="NCBI Taxonomy" id="2665222"/>
    <lineage>
        <taxon>Bacteria</taxon>
        <taxon>Pseudomonadati</taxon>
        <taxon>Pseudomonadota</taxon>
        <taxon>Alphaproteobacteria</taxon>
        <taxon>Hyphomonadales</taxon>
        <taxon>Hyphomonadaceae</taxon>
        <taxon>Ponticaulis</taxon>
    </lineage>
</organism>
<dbReference type="PANTHER" id="PTHR21624">
    <property type="entry name" value="STEROL DESATURASE-RELATED PROTEIN"/>
    <property type="match status" value="1"/>
</dbReference>
<sequence length="270" mass="30805">MMDWQAYEAPLRVGIFASVFLILAMLEFFIPRKRRVKPRLTRWVSNFGMLLIANLVMRLVIPLLAVGVALEMQTRGIGLFNWLDWPIWLEVTVAVIALDFAIWAQHLVMHHVPALWALHKVHHADEDLDASSGIRFHPIEQFLSLGFKMLVIAALGASPLAVFLFEVILNACAMFNHASIRLPLGADRVLRKWLVTPDMHRVHHSIYQRETNSNYGFCLSVWDRLFHTYTDQPLDGHEAMKLGLDKKPGGNTAGLVWGLWLPFRRNPSGD</sequence>
<reference evidence="10" key="1">
    <citation type="journal article" date="2019" name="Int. J. Syst. Evol. Microbiol.">
        <title>The Global Catalogue of Microorganisms (GCM) 10K type strain sequencing project: providing services to taxonomists for standard genome sequencing and annotation.</title>
        <authorList>
            <consortium name="The Broad Institute Genomics Platform"/>
            <consortium name="The Broad Institute Genome Sequencing Center for Infectious Disease"/>
            <person name="Wu L."/>
            <person name="Ma J."/>
        </authorList>
    </citation>
    <scope>NUCLEOTIDE SEQUENCE [LARGE SCALE GENOMIC DNA]</scope>
    <source>
        <strain evidence="10">CGMCC-1.15741</strain>
    </source>
</reference>
<keyword evidence="4 9" id="KW-0560">Oxidoreductase</keyword>
<feature type="transmembrane region" description="Helical" evidence="7">
    <location>
        <begin position="43"/>
        <end position="65"/>
    </location>
</feature>
<dbReference type="Proteomes" id="UP001596303">
    <property type="component" value="Unassembled WGS sequence"/>
</dbReference>
<feature type="transmembrane region" description="Helical" evidence="7">
    <location>
        <begin position="85"/>
        <end position="104"/>
    </location>
</feature>
<feature type="transmembrane region" description="Helical" evidence="7">
    <location>
        <begin position="145"/>
        <end position="165"/>
    </location>
</feature>
<feature type="transmembrane region" description="Helical" evidence="7">
    <location>
        <begin position="12"/>
        <end position="31"/>
    </location>
</feature>
<keyword evidence="5" id="KW-0443">Lipid metabolism</keyword>
<dbReference type="RefSeq" id="WP_377373858.1">
    <property type="nucleotide sequence ID" value="NZ_JBHSSW010000001.1"/>
</dbReference>
<name>A0ABW1S5D1_9PROT</name>
<dbReference type="EMBL" id="JBHSSW010000001">
    <property type="protein sequence ID" value="MFC6196461.1"/>
    <property type="molecule type" value="Genomic_DNA"/>
</dbReference>
<evidence type="ECO:0000313" key="9">
    <source>
        <dbReference type="EMBL" id="MFC6196461.1"/>
    </source>
</evidence>
<dbReference type="InterPro" id="IPR051689">
    <property type="entry name" value="Sterol_desaturase/TMEM195"/>
</dbReference>
<evidence type="ECO:0000256" key="5">
    <source>
        <dbReference type="ARBA" id="ARBA00023098"/>
    </source>
</evidence>
<proteinExistence type="predicted"/>
<evidence type="ECO:0000256" key="3">
    <source>
        <dbReference type="ARBA" id="ARBA00022989"/>
    </source>
</evidence>
<feature type="domain" description="Fatty acid hydroxylase" evidence="8">
    <location>
        <begin position="92"/>
        <end position="228"/>
    </location>
</feature>
<gene>
    <name evidence="9" type="ORF">ACFQDM_00135</name>
</gene>
<keyword evidence="10" id="KW-1185">Reference proteome</keyword>
<keyword evidence="2 7" id="KW-0812">Transmembrane</keyword>
<protein>
    <submittedName>
        <fullName evidence="9">Sterol desaturase family protein</fullName>
        <ecNumber evidence="9">1.-.-.-</ecNumber>
    </submittedName>
</protein>
<dbReference type="InterPro" id="IPR006694">
    <property type="entry name" value="Fatty_acid_hydroxylase"/>
</dbReference>
<evidence type="ECO:0000256" key="4">
    <source>
        <dbReference type="ARBA" id="ARBA00023002"/>
    </source>
</evidence>
<evidence type="ECO:0000256" key="1">
    <source>
        <dbReference type="ARBA" id="ARBA00004127"/>
    </source>
</evidence>
<evidence type="ECO:0000259" key="8">
    <source>
        <dbReference type="Pfam" id="PF04116"/>
    </source>
</evidence>
<evidence type="ECO:0000256" key="7">
    <source>
        <dbReference type="SAM" id="Phobius"/>
    </source>
</evidence>
<evidence type="ECO:0000256" key="6">
    <source>
        <dbReference type="ARBA" id="ARBA00023136"/>
    </source>
</evidence>
<dbReference type="Pfam" id="PF04116">
    <property type="entry name" value="FA_hydroxylase"/>
    <property type="match status" value="1"/>
</dbReference>
<evidence type="ECO:0000256" key="2">
    <source>
        <dbReference type="ARBA" id="ARBA00022692"/>
    </source>
</evidence>
<keyword evidence="3 7" id="KW-1133">Transmembrane helix</keyword>
<comment type="caution">
    <text evidence="9">The sequence shown here is derived from an EMBL/GenBank/DDBJ whole genome shotgun (WGS) entry which is preliminary data.</text>
</comment>
<dbReference type="GO" id="GO:0016491">
    <property type="term" value="F:oxidoreductase activity"/>
    <property type="evidence" value="ECO:0007669"/>
    <property type="project" value="UniProtKB-KW"/>
</dbReference>
<evidence type="ECO:0000313" key="10">
    <source>
        <dbReference type="Proteomes" id="UP001596303"/>
    </source>
</evidence>
<dbReference type="EC" id="1.-.-.-" evidence="9"/>